<proteinExistence type="predicted"/>
<reference evidence="2 3" key="1">
    <citation type="submission" date="2018-01" db="EMBL/GenBank/DDBJ databases">
        <title>Draft genome sequences of clinical isolates and type strains of oral Veillonella including Veillonella infantum sp., nov.</title>
        <authorList>
            <person name="Mashima I."/>
            <person name="Liao Y.-C."/>
            <person name="Sabharwal A."/>
            <person name="Haase E.M."/>
            <person name="Nakazawa F."/>
            <person name="Scannapieco F.A."/>
        </authorList>
    </citation>
    <scope>NUCLEOTIDE SEQUENCE [LARGE SCALE GENOMIC DNA]</scope>
    <source>
        <strain evidence="2 3">Y6</strain>
    </source>
</reference>
<feature type="domain" description="HTH-like" evidence="1">
    <location>
        <begin position="22"/>
        <end position="63"/>
    </location>
</feature>
<dbReference type="AlphaFoldDB" id="A0A2S7ZPR4"/>
<dbReference type="Pfam" id="PF13276">
    <property type="entry name" value="HTH_21"/>
    <property type="match status" value="1"/>
</dbReference>
<organism evidence="2 3">
    <name type="scientific">Veillonella tobetsuensis</name>
    <dbReference type="NCBI Taxonomy" id="1110546"/>
    <lineage>
        <taxon>Bacteria</taxon>
        <taxon>Bacillati</taxon>
        <taxon>Bacillota</taxon>
        <taxon>Negativicutes</taxon>
        <taxon>Veillonellales</taxon>
        <taxon>Veillonellaceae</taxon>
        <taxon>Veillonella</taxon>
    </lineage>
</organism>
<gene>
    <name evidence="2" type="ORF">VTHSUH11_04150</name>
</gene>
<dbReference type="InterPro" id="IPR025948">
    <property type="entry name" value="HTH-like_dom"/>
</dbReference>
<dbReference type="EMBL" id="PPDF01000008">
    <property type="protein sequence ID" value="PQL25279.1"/>
    <property type="molecule type" value="Genomic_DNA"/>
</dbReference>
<dbReference type="Proteomes" id="UP000238877">
    <property type="component" value="Unassembled WGS sequence"/>
</dbReference>
<sequence>MPMSKSTYYFELTKVDLVDKINTELKDEIHKIFTEHKGRYGVRRVYQELLNRGFVVNLNLISRGENAICRLF</sequence>
<protein>
    <recommendedName>
        <fullName evidence="1">HTH-like domain-containing protein</fullName>
    </recommendedName>
</protein>
<accession>A0A2S7ZPR4</accession>
<evidence type="ECO:0000313" key="2">
    <source>
        <dbReference type="EMBL" id="PQL25279.1"/>
    </source>
</evidence>
<name>A0A2S7ZPR4_9FIRM</name>
<comment type="caution">
    <text evidence="2">The sequence shown here is derived from an EMBL/GenBank/DDBJ whole genome shotgun (WGS) entry which is preliminary data.</text>
</comment>
<evidence type="ECO:0000313" key="3">
    <source>
        <dbReference type="Proteomes" id="UP000238877"/>
    </source>
</evidence>
<evidence type="ECO:0000259" key="1">
    <source>
        <dbReference type="Pfam" id="PF13276"/>
    </source>
</evidence>